<dbReference type="EMBL" id="JAGSPB010000002">
    <property type="protein sequence ID" value="MBV7266120.1"/>
    <property type="molecule type" value="Genomic_DNA"/>
</dbReference>
<keyword evidence="5" id="KW-1185">Reference proteome</keyword>
<proteinExistence type="predicted"/>
<dbReference type="RefSeq" id="WP_218316751.1">
    <property type="nucleotide sequence ID" value="NZ_JAGSPB010000002.1"/>
</dbReference>
<evidence type="ECO:0000259" key="3">
    <source>
        <dbReference type="Pfam" id="PF05368"/>
    </source>
</evidence>
<organism evidence="4 5">
    <name type="scientific">Erythrobacter ani</name>
    <dbReference type="NCBI Taxonomy" id="2827235"/>
    <lineage>
        <taxon>Bacteria</taxon>
        <taxon>Pseudomonadati</taxon>
        <taxon>Pseudomonadota</taxon>
        <taxon>Alphaproteobacteria</taxon>
        <taxon>Sphingomonadales</taxon>
        <taxon>Erythrobacteraceae</taxon>
        <taxon>Erythrobacter/Porphyrobacter group</taxon>
        <taxon>Erythrobacter</taxon>
    </lineage>
</organism>
<feature type="domain" description="NmrA-like" evidence="3">
    <location>
        <begin position="4"/>
        <end position="240"/>
    </location>
</feature>
<evidence type="ECO:0000313" key="5">
    <source>
        <dbReference type="Proteomes" id="UP000699975"/>
    </source>
</evidence>
<keyword evidence="2" id="KW-0560">Oxidoreductase</keyword>
<dbReference type="Pfam" id="PF05368">
    <property type="entry name" value="NmrA"/>
    <property type="match status" value="1"/>
</dbReference>
<gene>
    <name evidence="4" type="ORF">KCG45_08020</name>
</gene>
<evidence type="ECO:0000256" key="2">
    <source>
        <dbReference type="ARBA" id="ARBA00023002"/>
    </source>
</evidence>
<dbReference type="PANTHER" id="PTHR47706:SF1">
    <property type="entry name" value="CIPA-LIKE, PUTATIVE (AFU_ORTHOLOGUE AFUA_1G12460)-RELATED"/>
    <property type="match status" value="1"/>
</dbReference>
<sequence>MDREKVVVAGATGALGKMICSHLAKLEAQCIALAREGSDAKDVRDLEGLGVTVAIIDTSSPVEIAKTCEGAVCVVSALAGLRPVIIDAQKVLLEGALTAGVPRFIPSDFAIDFYQMEEGRNRNLDLRREFAQHLEGTAIAATSILNGLFAEYIFSESPLVVFDHHKSIYFGSDDQQIDITSMDNAAEYAAHAALDDSAPRYLRIAGNVLTIDDVADEASAGTGDAFETQWVGPVATLKPMIEIAKWFDSGDQLYPAFQGMQYTENLFSGDAKLDPLDNERYPVDWTPLREVIARGKPDFM</sequence>
<dbReference type="InterPro" id="IPR008030">
    <property type="entry name" value="NmrA-like"/>
</dbReference>
<dbReference type="PANTHER" id="PTHR47706">
    <property type="entry name" value="NMRA-LIKE FAMILY PROTEIN"/>
    <property type="match status" value="1"/>
</dbReference>
<accession>A0ABS6SM56</accession>
<evidence type="ECO:0000313" key="4">
    <source>
        <dbReference type="EMBL" id="MBV7266120.1"/>
    </source>
</evidence>
<name>A0ABS6SM56_9SPHN</name>
<keyword evidence="1" id="KW-0521">NADP</keyword>
<reference evidence="4 5" key="1">
    <citation type="submission" date="2021-04" db="EMBL/GenBank/DDBJ databases">
        <authorList>
            <person name="Pira H."/>
            <person name="Risdian C."/>
            <person name="Wink J."/>
        </authorList>
    </citation>
    <scope>NUCLEOTIDE SEQUENCE [LARGE SCALE GENOMIC DNA]</scope>
    <source>
        <strain evidence="4 5">WH131</strain>
    </source>
</reference>
<comment type="caution">
    <text evidence="4">The sequence shown here is derived from an EMBL/GenBank/DDBJ whole genome shotgun (WGS) entry which is preliminary data.</text>
</comment>
<dbReference type="InterPro" id="IPR051609">
    <property type="entry name" value="NmrA/Isoflavone_reductase-like"/>
</dbReference>
<dbReference type="Proteomes" id="UP000699975">
    <property type="component" value="Unassembled WGS sequence"/>
</dbReference>
<evidence type="ECO:0000256" key="1">
    <source>
        <dbReference type="ARBA" id="ARBA00022857"/>
    </source>
</evidence>
<protein>
    <submittedName>
        <fullName evidence="4">NmrA family NAD(P)-binding protein</fullName>
    </submittedName>
</protein>